<keyword evidence="3" id="KW-0547">Nucleotide-binding</keyword>
<protein>
    <submittedName>
        <fullName evidence="3">ATP-binding protein</fullName>
    </submittedName>
</protein>
<dbReference type="GO" id="GO:0005524">
    <property type="term" value="F:ATP binding"/>
    <property type="evidence" value="ECO:0007669"/>
    <property type="project" value="UniProtKB-KW"/>
</dbReference>
<comment type="caution">
    <text evidence="3">The sequence shown here is derived from an EMBL/GenBank/DDBJ whole genome shotgun (WGS) entry which is preliminary data.</text>
</comment>
<dbReference type="AlphaFoldDB" id="A0A9X2I4V9"/>
<dbReference type="InterPro" id="IPR003593">
    <property type="entry name" value="AAA+_ATPase"/>
</dbReference>
<proteinExistence type="predicted"/>
<reference evidence="3" key="1">
    <citation type="submission" date="2022-05" db="EMBL/GenBank/DDBJ databases">
        <authorList>
            <person name="Sun H.-N."/>
        </authorList>
    </citation>
    <scope>NUCLEOTIDE SEQUENCE</scope>
    <source>
        <strain evidence="3">HB14</strain>
    </source>
</reference>
<feature type="domain" description="AAA+ ATPase" evidence="2">
    <location>
        <begin position="35"/>
        <end position="197"/>
    </location>
</feature>
<evidence type="ECO:0000313" key="4">
    <source>
        <dbReference type="Proteomes" id="UP001139319"/>
    </source>
</evidence>
<dbReference type="InterPro" id="IPR027417">
    <property type="entry name" value="P-loop_NTPase"/>
</dbReference>
<dbReference type="Gene3D" id="3.40.50.300">
    <property type="entry name" value="P-loop containing nucleotide triphosphate hydrolases"/>
    <property type="match status" value="1"/>
</dbReference>
<evidence type="ECO:0000313" key="3">
    <source>
        <dbReference type="EMBL" id="MCP8900051.1"/>
    </source>
</evidence>
<dbReference type="GO" id="GO:0016887">
    <property type="term" value="F:ATP hydrolysis activity"/>
    <property type="evidence" value="ECO:0007669"/>
    <property type="project" value="InterPro"/>
</dbReference>
<gene>
    <name evidence="3" type="ORF">M6D89_12150</name>
</gene>
<name>A0A9X2I4V9_9GAMM</name>
<accession>A0A9X2I4V9</accession>
<sequence length="355" mass="39431">MSGMINSKKFDIAIKHRNWQVALAETFSVLSCASPGEVVSIVGPSRAGKSLLIRKVAEMMFGKCRFVDTGLMDAVVVEAVNAGPHGSFSTKAFTQRMLEAVKHPLFTIKGQDLDDVIAMQKMDRATEATLRIALENAIRERRVQFLFIDEAQHIRYASKDAQAAHAYMDSLKCLAQTTGIVLVLVGAYPILDMLKNSPHLLGRNHQVHFPRYHANAEDIYYFAQILNTYSGMLSLAPCVGDLKHVAEDLYEGSFGCIGLLKAWLKRVDSVASYQGTPITRELLMSKRLSDVDLAEIGAEIQLGEKSLRRSSLSRQGQKDTTGASRAEKKKTKAKPFQKKPVRRKPGNRTEVPEHE</sequence>
<evidence type="ECO:0000256" key="1">
    <source>
        <dbReference type="SAM" id="MobiDB-lite"/>
    </source>
</evidence>
<dbReference type="Pfam" id="PF13401">
    <property type="entry name" value="AAA_22"/>
    <property type="match status" value="1"/>
</dbReference>
<keyword evidence="4" id="KW-1185">Reference proteome</keyword>
<evidence type="ECO:0000259" key="2">
    <source>
        <dbReference type="SMART" id="SM00382"/>
    </source>
</evidence>
<dbReference type="SUPFAM" id="SSF52540">
    <property type="entry name" value="P-loop containing nucleoside triphosphate hydrolases"/>
    <property type="match status" value="1"/>
</dbReference>
<organism evidence="3 4">
    <name type="scientific">Gilvimarinus xylanilyticus</name>
    <dbReference type="NCBI Taxonomy" id="2944139"/>
    <lineage>
        <taxon>Bacteria</taxon>
        <taxon>Pseudomonadati</taxon>
        <taxon>Pseudomonadota</taxon>
        <taxon>Gammaproteobacteria</taxon>
        <taxon>Cellvibrionales</taxon>
        <taxon>Cellvibrionaceae</taxon>
        <taxon>Gilvimarinus</taxon>
    </lineage>
</organism>
<dbReference type="Proteomes" id="UP001139319">
    <property type="component" value="Unassembled WGS sequence"/>
</dbReference>
<dbReference type="InterPro" id="IPR049945">
    <property type="entry name" value="AAA_22"/>
</dbReference>
<dbReference type="RefSeq" id="WP_253968348.1">
    <property type="nucleotide sequence ID" value="NZ_JAMFTH010000004.1"/>
</dbReference>
<feature type="region of interest" description="Disordered" evidence="1">
    <location>
        <begin position="307"/>
        <end position="355"/>
    </location>
</feature>
<keyword evidence="3" id="KW-0067">ATP-binding</keyword>
<feature type="compositionally biased region" description="Basic residues" evidence="1">
    <location>
        <begin position="327"/>
        <end position="346"/>
    </location>
</feature>
<dbReference type="EMBL" id="JAMFTH010000004">
    <property type="protein sequence ID" value="MCP8900051.1"/>
    <property type="molecule type" value="Genomic_DNA"/>
</dbReference>
<dbReference type="SMART" id="SM00382">
    <property type="entry name" value="AAA"/>
    <property type="match status" value="1"/>
</dbReference>
<reference evidence="3" key="2">
    <citation type="submission" date="2023-01" db="EMBL/GenBank/DDBJ databases">
        <title>Gilvimarinus xylanilyticus HB14 isolated from Caulerpa lentillifera aquaculture base in Hainan, China.</title>
        <authorList>
            <person name="Zhang Y.-J."/>
        </authorList>
    </citation>
    <scope>NUCLEOTIDE SEQUENCE</scope>
    <source>
        <strain evidence="3">HB14</strain>
    </source>
</reference>